<evidence type="ECO:0000313" key="1">
    <source>
        <dbReference type="EMBL" id="KAG4414526.1"/>
    </source>
</evidence>
<protein>
    <submittedName>
        <fullName evidence="1">Uncharacterized protein</fullName>
    </submittedName>
</protein>
<evidence type="ECO:0000313" key="2">
    <source>
        <dbReference type="Proteomes" id="UP000664132"/>
    </source>
</evidence>
<proteinExistence type="predicted"/>
<dbReference type="Proteomes" id="UP000664132">
    <property type="component" value="Unassembled WGS sequence"/>
</dbReference>
<dbReference type="EMBL" id="JAFJYH010000260">
    <property type="protein sequence ID" value="KAG4414526.1"/>
    <property type="molecule type" value="Genomic_DNA"/>
</dbReference>
<comment type="caution">
    <text evidence="1">The sequence shown here is derived from an EMBL/GenBank/DDBJ whole genome shotgun (WGS) entry which is preliminary data.</text>
</comment>
<name>A0A8H7T7T0_9HELO</name>
<keyword evidence="2" id="KW-1185">Reference proteome</keyword>
<reference evidence="1" key="1">
    <citation type="submission" date="2021-02" db="EMBL/GenBank/DDBJ databases">
        <title>Genome sequence Cadophora malorum strain M34.</title>
        <authorList>
            <person name="Stefanovic E."/>
            <person name="Vu D."/>
            <person name="Scully C."/>
            <person name="Dijksterhuis J."/>
            <person name="Roader J."/>
            <person name="Houbraken J."/>
        </authorList>
    </citation>
    <scope>NUCLEOTIDE SEQUENCE</scope>
    <source>
        <strain evidence="1">M34</strain>
    </source>
</reference>
<gene>
    <name evidence="1" type="ORF">IFR04_012327</name>
</gene>
<dbReference type="AlphaFoldDB" id="A0A8H7T7T0"/>
<organism evidence="1 2">
    <name type="scientific">Cadophora malorum</name>
    <dbReference type="NCBI Taxonomy" id="108018"/>
    <lineage>
        <taxon>Eukaryota</taxon>
        <taxon>Fungi</taxon>
        <taxon>Dikarya</taxon>
        <taxon>Ascomycota</taxon>
        <taxon>Pezizomycotina</taxon>
        <taxon>Leotiomycetes</taxon>
        <taxon>Helotiales</taxon>
        <taxon>Ploettnerulaceae</taxon>
        <taxon>Cadophora</taxon>
    </lineage>
</organism>
<sequence length="92" mass="10162">MSADTDASQIWEVPYLLGVSFDPRDLERASLIFKRAQSQPLPSFPTVPASANTCFSGATNATQGEDFTMRHTGCQEQKPERGAYLYDMSPQT</sequence>
<accession>A0A8H7T7T0</accession>